<comment type="caution">
    <text evidence="1">The sequence shown here is derived from an EMBL/GenBank/DDBJ whole genome shotgun (WGS) entry which is preliminary data.</text>
</comment>
<name>A0ABN3JNS4_9ACTN</name>
<organism evidence="1 2">
    <name type="scientific">Streptomyces glaucus</name>
    <dbReference type="NCBI Taxonomy" id="284029"/>
    <lineage>
        <taxon>Bacteria</taxon>
        <taxon>Bacillati</taxon>
        <taxon>Actinomycetota</taxon>
        <taxon>Actinomycetes</taxon>
        <taxon>Kitasatosporales</taxon>
        <taxon>Streptomycetaceae</taxon>
        <taxon>Streptomyces</taxon>
    </lineage>
</organism>
<proteinExistence type="predicted"/>
<keyword evidence="2" id="KW-1185">Reference proteome</keyword>
<dbReference type="Proteomes" id="UP001500460">
    <property type="component" value="Unassembled WGS sequence"/>
</dbReference>
<reference evidence="1 2" key="1">
    <citation type="journal article" date="2019" name="Int. J. Syst. Evol. Microbiol.">
        <title>The Global Catalogue of Microorganisms (GCM) 10K type strain sequencing project: providing services to taxonomists for standard genome sequencing and annotation.</title>
        <authorList>
            <consortium name="The Broad Institute Genomics Platform"/>
            <consortium name="The Broad Institute Genome Sequencing Center for Infectious Disease"/>
            <person name="Wu L."/>
            <person name="Ma J."/>
        </authorList>
    </citation>
    <scope>NUCLEOTIDE SEQUENCE [LARGE SCALE GENOMIC DNA]</scope>
    <source>
        <strain evidence="1 2">JCM 6922</strain>
    </source>
</reference>
<gene>
    <name evidence="1" type="ORF">GCM10010421_23220</name>
</gene>
<evidence type="ECO:0000313" key="2">
    <source>
        <dbReference type="Proteomes" id="UP001500460"/>
    </source>
</evidence>
<protein>
    <submittedName>
        <fullName evidence="1">Uncharacterized protein</fullName>
    </submittedName>
</protein>
<evidence type="ECO:0000313" key="1">
    <source>
        <dbReference type="EMBL" id="GAA2433564.1"/>
    </source>
</evidence>
<sequence>MVIIEVPLGRVGMWHRRLLLQGKRPGPLFPAPHEMTPGRKLFPEFCPYLVTGEPGDAALTKRRRHRPDPPLEICLSKADGRPPWLPRRSRLRIWSDRSGTVCRMLRRRSQVRMALEL</sequence>
<accession>A0ABN3JNS4</accession>
<dbReference type="EMBL" id="BAAATK010000011">
    <property type="protein sequence ID" value="GAA2433564.1"/>
    <property type="molecule type" value="Genomic_DNA"/>
</dbReference>